<protein>
    <submittedName>
        <fullName evidence="15">Mechanosensitive ion channel</fullName>
    </submittedName>
</protein>
<feature type="coiled-coil region" evidence="8">
    <location>
        <begin position="34"/>
        <end position="68"/>
    </location>
</feature>
<feature type="transmembrane region" description="Helical" evidence="9">
    <location>
        <begin position="390"/>
        <end position="417"/>
    </location>
</feature>
<gene>
    <name evidence="15" type="ORF">FM042_03285</name>
</gene>
<feature type="transmembrane region" description="Helical" evidence="9">
    <location>
        <begin position="358"/>
        <end position="378"/>
    </location>
</feature>
<proteinExistence type="inferred from homology"/>
<dbReference type="InterPro" id="IPR010920">
    <property type="entry name" value="LSM_dom_sf"/>
</dbReference>
<dbReference type="FunFam" id="1.10.287.1260:FF:000002">
    <property type="entry name" value="Potassium efflux system KefA"/>
    <property type="match status" value="1"/>
</dbReference>
<dbReference type="PANTHER" id="PTHR30347:SF1">
    <property type="entry name" value="MECHANOSENSITIVE CHANNEL MSCK"/>
    <property type="match status" value="1"/>
</dbReference>
<evidence type="ECO:0000256" key="4">
    <source>
        <dbReference type="ARBA" id="ARBA00022692"/>
    </source>
</evidence>
<feature type="chain" id="PRO_5021741913" evidence="10">
    <location>
        <begin position="25"/>
        <end position="817"/>
    </location>
</feature>
<dbReference type="Pfam" id="PF21082">
    <property type="entry name" value="MS_channel_3rd"/>
    <property type="match status" value="1"/>
</dbReference>
<feature type="domain" description="Mechanosensitive ion channel MscS" evidence="11">
    <location>
        <begin position="629"/>
        <end position="694"/>
    </location>
</feature>
<feature type="transmembrane region" description="Helical" evidence="9">
    <location>
        <begin position="613"/>
        <end position="641"/>
    </location>
</feature>
<dbReference type="InterPro" id="IPR023408">
    <property type="entry name" value="MscS_beta-dom_sf"/>
</dbReference>
<dbReference type="OrthoDB" id="9799209at2"/>
<evidence type="ECO:0000256" key="1">
    <source>
        <dbReference type="ARBA" id="ARBA00004651"/>
    </source>
</evidence>
<dbReference type="InterPro" id="IPR011066">
    <property type="entry name" value="MscS_channel_C_sf"/>
</dbReference>
<feature type="domain" description="Mechanosensitive ion channel transmembrane helices 2/3" evidence="14">
    <location>
        <begin position="587"/>
        <end position="627"/>
    </location>
</feature>
<evidence type="ECO:0000256" key="8">
    <source>
        <dbReference type="SAM" id="Coils"/>
    </source>
</evidence>
<feature type="transmembrane region" description="Helical" evidence="9">
    <location>
        <begin position="255"/>
        <end position="273"/>
    </location>
</feature>
<comment type="subcellular location">
    <subcellularLocation>
        <location evidence="1">Cell membrane</location>
        <topology evidence="1">Multi-pass membrane protein</topology>
    </subcellularLocation>
</comment>
<keyword evidence="8" id="KW-0175">Coiled coil</keyword>
<dbReference type="InterPro" id="IPR011014">
    <property type="entry name" value="MscS_channel_TM-2"/>
</dbReference>
<dbReference type="Pfam" id="PF00924">
    <property type="entry name" value="MS_channel_2nd"/>
    <property type="match status" value="1"/>
</dbReference>
<keyword evidence="7 9" id="KW-0472">Membrane</keyword>
<feature type="signal peptide" evidence="10">
    <location>
        <begin position="1"/>
        <end position="24"/>
    </location>
</feature>
<dbReference type="GO" id="GO:0008381">
    <property type="term" value="F:mechanosensitive monoatomic ion channel activity"/>
    <property type="evidence" value="ECO:0007669"/>
    <property type="project" value="UniProtKB-ARBA"/>
</dbReference>
<name>A0A552X4N9_9GAMM</name>
<dbReference type="InterPro" id="IPR025692">
    <property type="entry name" value="MscS_IM_dom1"/>
</dbReference>
<dbReference type="GO" id="GO:0005886">
    <property type="term" value="C:plasma membrane"/>
    <property type="evidence" value="ECO:0007669"/>
    <property type="project" value="UniProtKB-SubCell"/>
</dbReference>
<evidence type="ECO:0000256" key="10">
    <source>
        <dbReference type="SAM" id="SignalP"/>
    </source>
</evidence>
<dbReference type="PANTHER" id="PTHR30347">
    <property type="entry name" value="POTASSIUM CHANNEL RELATED"/>
    <property type="match status" value="1"/>
</dbReference>
<evidence type="ECO:0000256" key="6">
    <source>
        <dbReference type="ARBA" id="ARBA00022989"/>
    </source>
</evidence>
<dbReference type="GO" id="GO:0009992">
    <property type="term" value="P:intracellular water homeostasis"/>
    <property type="evidence" value="ECO:0007669"/>
    <property type="project" value="TreeGrafter"/>
</dbReference>
<dbReference type="InterPro" id="IPR049142">
    <property type="entry name" value="MS_channel_1st"/>
</dbReference>
<dbReference type="Gene3D" id="2.30.30.60">
    <property type="match status" value="1"/>
</dbReference>
<feature type="transmembrane region" description="Helical" evidence="9">
    <location>
        <begin position="423"/>
        <end position="445"/>
    </location>
</feature>
<dbReference type="Pfam" id="PF12794">
    <property type="entry name" value="MscS_TM"/>
    <property type="match status" value="1"/>
</dbReference>
<keyword evidence="16" id="KW-1185">Reference proteome</keyword>
<feature type="transmembrane region" description="Helical" evidence="9">
    <location>
        <begin position="580"/>
        <end position="601"/>
    </location>
</feature>
<evidence type="ECO:0000259" key="13">
    <source>
        <dbReference type="Pfam" id="PF21082"/>
    </source>
</evidence>
<dbReference type="SUPFAM" id="SSF50182">
    <property type="entry name" value="Sm-like ribonucleoproteins"/>
    <property type="match status" value="1"/>
</dbReference>
<dbReference type="Pfam" id="PF21088">
    <property type="entry name" value="MS_channel_1st"/>
    <property type="match status" value="1"/>
</dbReference>
<comment type="similarity">
    <text evidence="2">Belongs to the MscS (TC 1.A.23) family.</text>
</comment>
<feature type="transmembrane region" description="Helical" evidence="9">
    <location>
        <begin position="499"/>
        <end position="520"/>
    </location>
</feature>
<evidence type="ECO:0000256" key="5">
    <source>
        <dbReference type="ARBA" id="ARBA00022729"/>
    </source>
</evidence>
<evidence type="ECO:0000256" key="7">
    <source>
        <dbReference type="ARBA" id="ARBA00023136"/>
    </source>
</evidence>
<dbReference type="EMBL" id="VJWL01000001">
    <property type="protein sequence ID" value="TRW49889.1"/>
    <property type="molecule type" value="Genomic_DNA"/>
</dbReference>
<dbReference type="InterPro" id="IPR049278">
    <property type="entry name" value="MS_channel_C"/>
</dbReference>
<keyword evidence="6 9" id="KW-1133">Transmembrane helix</keyword>
<feature type="transmembrane region" description="Helical" evidence="9">
    <location>
        <begin position="540"/>
        <end position="559"/>
    </location>
</feature>
<feature type="domain" description="Mechanosensitive ion channel inner membrane" evidence="12">
    <location>
        <begin position="210"/>
        <end position="529"/>
    </location>
</feature>
<sequence>MRHIFLITVASLLFFIANPGAAQASATGDHAYEMAELEKQREQLSQQISELEQNKADLDSQYQSLSGSRLLHRVLQEQRSMLPDAFTVDYHDRLAELRLQLFYTQRQLREAEQLAPSQAAALRQQRDTLEEHIALIVEVHTKEQQFGNLRREFGNQLDEYLFWTPSNPSMNWAWWQSVPERIQQQFGTMQSAVQLMVQNTHVRLTSYVFFLLLALAAVIYKRPYLKEKIDSYSANIKDPDFAASPWVVPGALIKIALYVMPGTLVLLIIGQFIQSPPEAEHLNPGAAFTALAFAWFVLSFLHKLTKPTGFAHLYFDWPQTTCASVRKFIRLLGAVLLPLTFILAFATQQTSLFGQDVVGSLALLFASIYLLALVIWIFQRIPPLYDSRYIHRSIAFVVALLPITLIYMVTTGFYYTALKLSGYYLATFYVLAAWIISEASIYRAINFSTQRLQKQQEEQQKELLALAEIEDDSEQAKEIPEPEVDPLRAHQQAIRLARFLLLIVFAFVLFAVWSDAMVALEYLDTQFIWQDGDEVGVLPISFGGLFSTIFIIVVSVILVRNLPGLLEMLVLSRLNLEMGTSYAVTSLLNYVLVGIAIVAIFSALGLQWAQLQWLAAGLTVGLGFGLQAIFANFISGLILFFERPVRVGDIVTLDNLSGRVSKIRIRATVITDFDRRDIVVPNQNFITSKFVNWSLSNTVTRITVKVGIAYGSDLEKAREILLDIAEKEPRILPDPPPQVLFLSFGESTLDHEIRVHVGALKDRNPTIDAVNREIDRRFKEAGIEIAFNQIDVHFRNELGFEKLVEQRGPKETPSEDK</sequence>
<keyword evidence="4 9" id="KW-0812">Transmembrane</keyword>
<dbReference type="InterPro" id="IPR006685">
    <property type="entry name" value="MscS_channel_2nd"/>
</dbReference>
<evidence type="ECO:0000259" key="14">
    <source>
        <dbReference type="Pfam" id="PF21088"/>
    </source>
</evidence>
<evidence type="ECO:0000313" key="16">
    <source>
        <dbReference type="Proteomes" id="UP000320359"/>
    </source>
</evidence>
<keyword evidence="5 10" id="KW-0732">Signal</keyword>
<feature type="transmembrane region" description="Helical" evidence="9">
    <location>
        <begin position="328"/>
        <end position="346"/>
    </location>
</feature>
<feature type="domain" description="Mechanosensitive ion channel MscS C-terminal" evidence="13">
    <location>
        <begin position="702"/>
        <end position="785"/>
    </location>
</feature>
<evidence type="ECO:0000256" key="3">
    <source>
        <dbReference type="ARBA" id="ARBA00022475"/>
    </source>
</evidence>
<dbReference type="Gene3D" id="1.10.287.1260">
    <property type="match status" value="1"/>
</dbReference>
<dbReference type="RefSeq" id="WP_143234308.1">
    <property type="nucleotide sequence ID" value="NZ_VJWL01000001.1"/>
</dbReference>
<evidence type="ECO:0000256" key="9">
    <source>
        <dbReference type="SAM" id="Phobius"/>
    </source>
</evidence>
<accession>A0A552X4N9</accession>
<organism evidence="15 16">
    <name type="scientific">Aliidiomarina halalkaliphila</name>
    <dbReference type="NCBI Taxonomy" id="2593535"/>
    <lineage>
        <taxon>Bacteria</taxon>
        <taxon>Pseudomonadati</taxon>
        <taxon>Pseudomonadota</taxon>
        <taxon>Gammaproteobacteria</taxon>
        <taxon>Alteromonadales</taxon>
        <taxon>Idiomarinaceae</taxon>
        <taxon>Aliidiomarina</taxon>
    </lineage>
</organism>
<keyword evidence="3" id="KW-1003">Cell membrane</keyword>
<evidence type="ECO:0000259" key="12">
    <source>
        <dbReference type="Pfam" id="PF12794"/>
    </source>
</evidence>
<evidence type="ECO:0000313" key="15">
    <source>
        <dbReference type="EMBL" id="TRW49889.1"/>
    </source>
</evidence>
<evidence type="ECO:0000256" key="2">
    <source>
        <dbReference type="ARBA" id="ARBA00008017"/>
    </source>
</evidence>
<dbReference type="SUPFAM" id="SSF82689">
    <property type="entry name" value="Mechanosensitive channel protein MscS (YggB), C-terminal domain"/>
    <property type="match status" value="1"/>
</dbReference>
<feature type="transmembrane region" description="Helical" evidence="9">
    <location>
        <begin position="204"/>
        <end position="220"/>
    </location>
</feature>
<feature type="transmembrane region" description="Helical" evidence="9">
    <location>
        <begin position="285"/>
        <end position="301"/>
    </location>
</feature>
<dbReference type="SUPFAM" id="SSF82861">
    <property type="entry name" value="Mechanosensitive channel protein MscS (YggB), transmembrane region"/>
    <property type="match status" value="1"/>
</dbReference>
<dbReference type="AlphaFoldDB" id="A0A552X4N9"/>
<comment type="caution">
    <text evidence="15">The sequence shown here is derived from an EMBL/GenBank/DDBJ whole genome shotgun (WGS) entry which is preliminary data.</text>
</comment>
<evidence type="ECO:0000259" key="11">
    <source>
        <dbReference type="Pfam" id="PF00924"/>
    </source>
</evidence>
<dbReference type="InterPro" id="IPR052702">
    <property type="entry name" value="MscS-like_channel"/>
</dbReference>
<dbReference type="Gene3D" id="3.30.70.100">
    <property type="match status" value="1"/>
</dbReference>
<reference evidence="15 16" key="1">
    <citation type="submission" date="2019-07" db="EMBL/GenBank/DDBJ databases">
        <authorList>
            <person name="Yang M."/>
            <person name="Zhao D."/>
            <person name="Xiang H."/>
        </authorList>
    </citation>
    <scope>NUCLEOTIDE SEQUENCE [LARGE SCALE GENOMIC DNA]</scope>
    <source>
        <strain evidence="15 16">IM1326</strain>
    </source>
</reference>
<dbReference type="Proteomes" id="UP000320359">
    <property type="component" value="Unassembled WGS sequence"/>
</dbReference>